<protein>
    <submittedName>
        <fullName evidence="1">Uncharacterized protein</fullName>
    </submittedName>
</protein>
<sequence>MFLANKLNRIMTESHQNYIKENRLKESMMGMSKVIGVPYNQVRNYMIKNNLMLSKEQVLKIQVRKCKETKSKAKPWNWDALA</sequence>
<proteinExistence type="predicted"/>
<dbReference type="EMBL" id="MT732463">
    <property type="protein sequence ID" value="QQV90934.1"/>
    <property type="molecule type" value="Genomic_DNA"/>
</dbReference>
<evidence type="ECO:0000313" key="2">
    <source>
        <dbReference type="Proteomes" id="UP000693667"/>
    </source>
</evidence>
<dbReference type="Proteomes" id="UP000693667">
    <property type="component" value="Segment"/>
</dbReference>
<evidence type="ECO:0000313" key="1">
    <source>
        <dbReference type="EMBL" id="QQV90934.1"/>
    </source>
</evidence>
<gene>
    <name evidence="1" type="ORF">Freya1_63</name>
</gene>
<reference evidence="1" key="1">
    <citation type="submission" date="2020-07" db="EMBL/GenBank/DDBJ databases">
        <title>Highly diverse flavobacterial phages as mortality factor during North Sea spring blooms.</title>
        <authorList>
            <person name="Bartlau N."/>
            <person name="Wichels A."/>
            <person name="Krohne G."/>
            <person name="Adriaenssens E.M."/>
            <person name="Heins A."/>
            <person name="Fuchs B.M."/>
            <person name="Amann R."/>
            <person name="Moraru C."/>
        </authorList>
    </citation>
    <scope>NUCLEOTIDE SEQUENCE</scope>
</reference>
<name>A0A8E4ZLM4_9CAUD</name>
<organism evidence="1 2">
    <name type="scientific">Polaribacter phage Freya_1</name>
    <dbReference type="NCBI Taxonomy" id="2745662"/>
    <lineage>
        <taxon>Viruses</taxon>
        <taxon>Duplodnaviria</taxon>
        <taxon>Heunggongvirae</taxon>
        <taxon>Uroviricota</taxon>
        <taxon>Caudoviricetes</taxon>
        <taxon>Forsetiviridae</taxon>
        <taxon>Freyavirus</taxon>
        <taxon>Freyavirus freya</taxon>
    </lineage>
</organism>
<keyword evidence="2" id="KW-1185">Reference proteome</keyword>
<accession>A0A8E4ZLM4</accession>